<keyword evidence="2" id="KW-1185">Reference proteome</keyword>
<name>A0A6A6ATC8_9PLEO</name>
<sequence length="161" mass="18244">MSARTRKLDEQDHKIQLLNELDAGHIFSNKAVVRSVNKRLDVGELGLDSSLLAGTFESKAPNCVDSTAFGRIFAVFALDKYPEGIRQSLLSGRIFCGPESVEPAAVAAKIYRLLDHILFTNYRCSRFHEPWPLRRPGKYPPRLRAYEVKTRHTIQSKNTDD</sequence>
<accession>A0A6A6ATC8</accession>
<evidence type="ECO:0000313" key="1">
    <source>
        <dbReference type="EMBL" id="KAF2134107.1"/>
    </source>
</evidence>
<protein>
    <submittedName>
        <fullName evidence="1">Uncharacterized protein</fullName>
    </submittedName>
</protein>
<organism evidence="1 2">
    <name type="scientific">Dothidotthia symphoricarpi CBS 119687</name>
    <dbReference type="NCBI Taxonomy" id="1392245"/>
    <lineage>
        <taxon>Eukaryota</taxon>
        <taxon>Fungi</taxon>
        <taxon>Dikarya</taxon>
        <taxon>Ascomycota</taxon>
        <taxon>Pezizomycotina</taxon>
        <taxon>Dothideomycetes</taxon>
        <taxon>Pleosporomycetidae</taxon>
        <taxon>Pleosporales</taxon>
        <taxon>Dothidotthiaceae</taxon>
        <taxon>Dothidotthia</taxon>
    </lineage>
</organism>
<gene>
    <name evidence="1" type="ORF">P153DRAFT_392716</name>
</gene>
<proteinExistence type="predicted"/>
<dbReference type="GeneID" id="54411608"/>
<dbReference type="RefSeq" id="XP_033528494.1">
    <property type="nucleotide sequence ID" value="XM_033671176.1"/>
</dbReference>
<evidence type="ECO:0000313" key="2">
    <source>
        <dbReference type="Proteomes" id="UP000799771"/>
    </source>
</evidence>
<reference evidence="1" key="1">
    <citation type="journal article" date="2020" name="Stud. Mycol.">
        <title>101 Dothideomycetes genomes: a test case for predicting lifestyles and emergence of pathogens.</title>
        <authorList>
            <person name="Haridas S."/>
            <person name="Albert R."/>
            <person name="Binder M."/>
            <person name="Bloem J."/>
            <person name="Labutti K."/>
            <person name="Salamov A."/>
            <person name="Andreopoulos B."/>
            <person name="Baker S."/>
            <person name="Barry K."/>
            <person name="Bills G."/>
            <person name="Bluhm B."/>
            <person name="Cannon C."/>
            <person name="Castanera R."/>
            <person name="Culley D."/>
            <person name="Daum C."/>
            <person name="Ezra D."/>
            <person name="Gonzalez J."/>
            <person name="Henrissat B."/>
            <person name="Kuo A."/>
            <person name="Liang C."/>
            <person name="Lipzen A."/>
            <person name="Lutzoni F."/>
            <person name="Magnuson J."/>
            <person name="Mondo S."/>
            <person name="Nolan M."/>
            <person name="Ohm R."/>
            <person name="Pangilinan J."/>
            <person name="Park H.-J."/>
            <person name="Ramirez L."/>
            <person name="Alfaro M."/>
            <person name="Sun H."/>
            <person name="Tritt A."/>
            <person name="Yoshinaga Y."/>
            <person name="Zwiers L.-H."/>
            <person name="Turgeon B."/>
            <person name="Goodwin S."/>
            <person name="Spatafora J."/>
            <person name="Crous P."/>
            <person name="Grigoriev I."/>
        </authorList>
    </citation>
    <scope>NUCLEOTIDE SEQUENCE</scope>
    <source>
        <strain evidence="1">CBS 119687</strain>
    </source>
</reference>
<dbReference type="EMBL" id="ML977498">
    <property type="protein sequence ID" value="KAF2134107.1"/>
    <property type="molecule type" value="Genomic_DNA"/>
</dbReference>
<dbReference type="Proteomes" id="UP000799771">
    <property type="component" value="Unassembled WGS sequence"/>
</dbReference>
<dbReference type="AlphaFoldDB" id="A0A6A6ATC8"/>